<feature type="transmembrane region" description="Helical" evidence="5">
    <location>
        <begin position="20"/>
        <end position="46"/>
    </location>
</feature>
<feature type="transmembrane region" description="Helical" evidence="5">
    <location>
        <begin position="435"/>
        <end position="452"/>
    </location>
</feature>
<organism evidence="7 8">
    <name type="scientific">Nostoc paludosum FACHB-159</name>
    <dbReference type="NCBI Taxonomy" id="2692908"/>
    <lineage>
        <taxon>Bacteria</taxon>
        <taxon>Bacillati</taxon>
        <taxon>Cyanobacteriota</taxon>
        <taxon>Cyanophyceae</taxon>
        <taxon>Nostocales</taxon>
        <taxon>Nostocaceae</taxon>
        <taxon>Nostoc</taxon>
    </lineage>
</organism>
<evidence type="ECO:0000256" key="5">
    <source>
        <dbReference type="SAM" id="Phobius"/>
    </source>
</evidence>
<feature type="transmembrane region" description="Helical" evidence="5">
    <location>
        <begin position="372"/>
        <end position="393"/>
    </location>
</feature>
<feature type="transmembrane region" description="Helical" evidence="5">
    <location>
        <begin position="273"/>
        <end position="294"/>
    </location>
</feature>
<sequence length="459" mass="51836">MLGASLNKAFYPLNSRWNYSLLAVLIFPLSPFVGAVTIVLVSFITWIKQYRQISRRPLNWGFALLSLLLIVSCGFAQNKIEAFLGLFNFLPFFLVFAAFSTLIQTTAQLRQMAWALVIGSMPVAILGLGQLFLGWNFKFQFIWVVLSWTIRPGGNPPGRIASLFLHANTFAAYLVIVFIVSVGLWLEQWQLKIGHRAWDIVRGRGKNSSPLLPAPCPPAPSSPTLPFIFLTIAVLTNFITLIFTNSRNGWAIAIFTCFAYAVYQGWRIIVGSVVGIVTSVLLAAFAPSPIAQFFRQYVPAFFWARLNDDMYPDRPVALMRKTQWEFAWSLAWQHPWTGWGLRSFTGLYKAHTQIKLGHPHNLFLMLSAETGFIATLLFCGLLGWILIAGVQLLRNSKHIYTEDRLLIFSYLLACVGWVLLNNVDVTLFDFRLNTLSWLILAATCGIIHRLFFNAKVRNG</sequence>
<feature type="transmembrane region" description="Helical" evidence="5">
    <location>
        <begin position="114"/>
        <end position="133"/>
    </location>
</feature>
<keyword evidence="4 5" id="KW-0472">Membrane</keyword>
<dbReference type="InterPro" id="IPR007016">
    <property type="entry name" value="O-antigen_ligase-rel_domated"/>
</dbReference>
<feature type="transmembrane region" description="Helical" evidence="5">
    <location>
        <begin position="225"/>
        <end position="243"/>
    </location>
</feature>
<keyword evidence="8" id="KW-1185">Reference proteome</keyword>
<feature type="transmembrane region" description="Helical" evidence="5">
    <location>
        <begin position="83"/>
        <end position="102"/>
    </location>
</feature>
<dbReference type="Proteomes" id="UP000637383">
    <property type="component" value="Unassembled WGS sequence"/>
</dbReference>
<evidence type="ECO:0000256" key="2">
    <source>
        <dbReference type="ARBA" id="ARBA00022692"/>
    </source>
</evidence>
<evidence type="ECO:0000256" key="4">
    <source>
        <dbReference type="ARBA" id="ARBA00023136"/>
    </source>
</evidence>
<evidence type="ECO:0000313" key="7">
    <source>
        <dbReference type="EMBL" id="MBD2733424.1"/>
    </source>
</evidence>
<gene>
    <name evidence="7" type="ORF">H6H03_05790</name>
</gene>
<protein>
    <submittedName>
        <fullName evidence="7">O-antigen ligase family protein</fullName>
    </submittedName>
</protein>
<dbReference type="InterPro" id="IPR051533">
    <property type="entry name" value="WaaL-like"/>
</dbReference>
<feature type="transmembrane region" description="Helical" evidence="5">
    <location>
        <begin position="58"/>
        <end position="77"/>
    </location>
</feature>
<evidence type="ECO:0000259" key="6">
    <source>
        <dbReference type="Pfam" id="PF04932"/>
    </source>
</evidence>
<feature type="transmembrane region" description="Helical" evidence="5">
    <location>
        <begin position="405"/>
        <end position="423"/>
    </location>
</feature>
<keyword evidence="7" id="KW-0436">Ligase</keyword>
<dbReference type="PANTHER" id="PTHR37422:SF13">
    <property type="entry name" value="LIPOPOLYSACCHARIDE BIOSYNTHESIS PROTEIN PA4999-RELATED"/>
    <property type="match status" value="1"/>
</dbReference>
<proteinExistence type="predicted"/>
<comment type="caution">
    <text evidence="7">The sequence shown here is derived from an EMBL/GenBank/DDBJ whole genome shotgun (WGS) entry which is preliminary data.</text>
</comment>
<feature type="transmembrane region" description="Helical" evidence="5">
    <location>
        <begin position="163"/>
        <end position="186"/>
    </location>
</feature>
<reference evidence="7 8" key="1">
    <citation type="journal article" date="2020" name="ISME J.">
        <title>Comparative genomics reveals insights into cyanobacterial evolution and habitat adaptation.</title>
        <authorList>
            <person name="Chen M.Y."/>
            <person name="Teng W.K."/>
            <person name="Zhao L."/>
            <person name="Hu C.X."/>
            <person name="Zhou Y.K."/>
            <person name="Han B.P."/>
            <person name="Song L.R."/>
            <person name="Shu W.S."/>
        </authorList>
    </citation>
    <scope>NUCLEOTIDE SEQUENCE [LARGE SCALE GENOMIC DNA]</scope>
    <source>
        <strain evidence="7 8">FACHB-159</strain>
    </source>
</reference>
<keyword evidence="3 5" id="KW-1133">Transmembrane helix</keyword>
<keyword evidence="2 5" id="KW-0812">Transmembrane</keyword>
<feature type="domain" description="O-antigen ligase-related" evidence="6">
    <location>
        <begin position="233"/>
        <end position="379"/>
    </location>
</feature>
<evidence type="ECO:0000313" key="8">
    <source>
        <dbReference type="Proteomes" id="UP000637383"/>
    </source>
</evidence>
<comment type="subcellular location">
    <subcellularLocation>
        <location evidence="1">Membrane</location>
        <topology evidence="1">Multi-pass membrane protein</topology>
    </subcellularLocation>
</comment>
<dbReference type="RefSeq" id="WP_190954179.1">
    <property type="nucleotide sequence ID" value="NZ_JACJTU010000004.1"/>
</dbReference>
<name>A0ABR8K3Q1_9NOSO</name>
<accession>A0ABR8K3Q1</accession>
<dbReference type="PANTHER" id="PTHR37422">
    <property type="entry name" value="TEICHURONIC ACID BIOSYNTHESIS PROTEIN TUAE"/>
    <property type="match status" value="1"/>
</dbReference>
<dbReference type="Pfam" id="PF04932">
    <property type="entry name" value="Wzy_C"/>
    <property type="match status" value="1"/>
</dbReference>
<evidence type="ECO:0000256" key="1">
    <source>
        <dbReference type="ARBA" id="ARBA00004141"/>
    </source>
</evidence>
<dbReference type="EMBL" id="JACJTU010000004">
    <property type="protein sequence ID" value="MBD2733424.1"/>
    <property type="molecule type" value="Genomic_DNA"/>
</dbReference>
<dbReference type="GO" id="GO:0016874">
    <property type="term" value="F:ligase activity"/>
    <property type="evidence" value="ECO:0007669"/>
    <property type="project" value="UniProtKB-KW"/>
</dbReference>
<evidence type="ECO:0000256" key="3">
    <source>
        <dbReference type="ARBA" id="ARBA00022989"/>
    </source>
</evidence>